<evidence type="ECO:0000259" key="6">
    <source>
        <dbReference type="PROSITE" id="PS50290"/>
    </source>
</evidence>
<dbReference type="GO" id="GO:0005524">
    <property type="term" value="F:ATP binding"/>
    <property type="evidence" value="ECO:0007669"/>
    <property type="project" value="UniProtKB-KW"/>
</dbReference>
<feature type="domain" description="C2 PI3K-type" evidence="10">
    <location>
        <begin position="325"/>
        <end position="475"/>
    </location>
</feature>
<dbReference type="InterPro" id="IPR000403">
    <property type="entry name" value="PI3/4_kinase_cat_dom"/>
</dbReference>
<organism evidence="11">
    <name type="scientific">Dugesia japonica</name>
    <name type="common">Planarian</name>
    <dbReference type="NCBI Taxonomy" id="6161"/>
    <lineage>
        <taxon>Eukaryota</taxon>
        <taxon>Metazoa</taxon>
        <taxon>Spiralia</taxon>
        <taxon>Lophotrochozoa</taxon>
        <taxon>Platyhelminthes</taxon>
        <taxon>Rhabditophora</taxon>
        <taxon>Seriata</taxon>
        <taxon>Tricladida</taxon>
        <taxon>Continenticola</taxon>
        <taxon>Geoplanoidea</taxon>
        <taxon>Dugesiidae</taxon>
        <taxon>Dugesia</taxon>
    </lineage>
</organism>
<dbReference type="SMART" id="SM00145">
    <property type="entry name" value="PI3Ka"/>
    <property type="match status" value="1"/>
</dbReference>
<sequence length="1024" mass="119982">MIRSEVPLNYYSYSFLNNVSVMILLPNFSVEEFNVSKKVSLYELKDILMKELKTNPIYEKEYALNNFSSYIFCGVNREAEIEEYYDESQLLCNLNLMDFVLNCLERKGNKLESQLTSVINHCIGLNLDNIPKENDDLELLFARKSYLEVVHSEHENLLNNKNEVLLYQYGADYNEYTTLTIRQILQSMSNLYITSIISYKTTDKFKCIISISKEYTVKDTINKILYDKKECFEYDVNTDLRVWSSENASKYVLKFSSLDSYLIKPDDKLIYYEYVQSCLYNNEFPILSLYPISYLENISIIQFLIPSYFYQNMPQVKRKIQVDITNKYFSIFLKGAQLICKENSKIYIRAAMFNGINTRITSEQKSNLVPSDHPAWNETLNFDIECVNIPRNAKLCLSLIERNERGNNELVLGWRNINIFNYYGRLIEGSLDLNLWSCEKTPDNGYFHPSGSIHSIKTNIIICLDILKIKNYYYQELPNIRIRTSPVLNVIQQRIKNIIDRDLLSELSEQDIDYLRTNLENCLWIPESLPRLAKSIRWNNAREVNTFYSLLSLWPKVSLESSLQLLGGNFFDEILRRFAVNNLRSILTNADVNLYLLQLIQALKYESYYFNDLAIYLIQSALRSKQLGQKFFWFLKSEMHNDTIKVYFAIINEAFCRGYWNFINIIRPQCIEIEKLIEISMILKNQRVELQLSTLKDYLRNDNFNEICKNVNSLLCLSEKQGNIIVDTCDVKKSKKRPIYLEWKNADIFSDLVNPTLKFIFKCGDDLRQDMLTLQILSIFDWIWKRQFQDMKLLPYGCLASGKDSGIIEAVKDAKTVMSIQRSHLSSAMQMDSFSLYRWIRSNNTTCEQFQKALETFTRSCAGYSVATFILGIRDRHPDNIMVNSKGQLFHIDFGHILNNRKKKFGVNRERVPFVLTEDFIITIAEGCDKPSSSDKFNDFTVLCGKAYLKLREHSSLILTLYSLMIDSGLPELTKVQDLEYLRKTLSVDSTEEQALTYFNRQFYNAYTGNWTTKIDWLSHWLKN</sequence>
<evidence type="ECO:0000313" key="11">
    <source>
        <dbReference type="EMBL" id="ASO96440.1"/>
    </source>
</evidence>
<dbReference type="InterPro" id="IPR016024">
    <property type="entry name" value="ARM-type_fold"/>
</dbReference>
<evidence type="ECO:0000259" key="9">
    <source>
        <dbReference type="PROSITE" id="PS51546"/>
    </source>
</evidence>
<dbReference type="EMBL" id="KY420181">
    <property type="protein sequence ID" value="ASO96440.1"/>
    <property type="molecule type" value="mRNA"/>
</dbReference>
<dbReference type="InterPro" id="IPR003113">
    <property type="entry name" value="PI3K_ABD"/>
</dbReference>
<dbReference type="Pfam" id="PF00792">
    <property type="entry name" value="PI3K_C2"/>
    <property type="match status" value="1"/>
</dbReference>
<keyword evidence="4" id="KW-0067">ATP-binding</keyword>
<dbReference type="CDD" id="cd08380">
    <property type="entry name" value="C2_PI3K_like"/>
    <property type="match status" value="1"/>
</dbReference>
<dbReference type="PROSITE" id="PS51545">
    <property type="entry name" value="PIK_HELICAL"/>
    <property type="match status" value="1"/>
</dbReference>
<dbReference type="GO" id="GO:0005737">
    <property type="term" value="C:cytoplasm"/>
    <property type="evidence" value="ECO:0007669"/>
    <property type="project" value="UniProtKB-ARBA"/>
</dbReference>
<dbReference type="Gene3D" id="1.25.40.70">
    <property type="entry name" value="Phosphatidylinositol 3-kinase, accessory domain (PIK)"/>
    <property type="match status" value="1"/>
</dbReference>
<dbReference type="SMR" id="A0A222C681"/>
<evidence type="ECO:0000256" key="4">
    <source>
        <dbReference type="ARBA" id="ARBA00022840"/>
    </source>
</evidence>
<dbReference type="InterPro" id="IPR035892">
    <property type="entry name" value="C2_domain_sf"/>
</dbReference>
<dbReference type="GO" id="GO:0048015">
    <property type="term" value="P:phosphatidylinositol-mediated signaling"/>
    <property type="evidence" value="ECO:0007669"/>
    <property type="project" value="TreeGrafter"/>
</dbReference>
<evidence type="ECO:0000259" key="8">
    <source>
        <dbReference type="PROSITE" id="PS51545"/>
    </source>
</evidence>
<dbReference type="Pfam" id="PF00454">
    <property type="entry name" value="PI3_PI4_kinase"/>
    <property type="match status" value="1"/>
</dbReference>
<dbReference type="GO" id="GO:0043491">
    <property type="term" value="P:phosphatidylinositol 3-kinase/protein kinase B signal transduction"/>
    <property type="evidence" value="ECO:0007669"/>
    <property type="project" value="TreeGrafter"/>
</dbReference>
<keyword evidence="2" id="KW-0547">Nucleotide-binding</keyword>
<dbReference type="Gene3D" id="2.60.40.150">
    <property type="entry name" value="C2 domain"/>
    <property type="match status" value="1"/>
</dbReference>
<dbReference type="SUPFAM" id="SSF56112">
    <property type="entry name" value="Protein kinase-like (PK-like)"/>
    <property type="match status" value="1"/>
</dbReference>
<proteinExistence type="evidence at transcript level"/>
<dbReference type="Gene3D" id="3.30.1010.10">
    <property type="entry name" value="Phosphatidylinositol 3-kinase Catalytic Subunit, Chain A, domain 4"/>
    <property type="match status" value="1"/>
</dbReference>
<dbReference type="InterPro" id="IPR011009">
    <property type="entry name" value="Kinase-like_dom_sf"/>
</dbReference>
<dbReference type="Pfam" id="PF00613">
    <property type="entry name" value="PI3Ka"/>
    <property type="match status" value="1"/>
</dbReference>
<reference evidence="11" key="1">
    <citation type="submission" date="2017-01" db="EMBL/GenBank/DDBJ databases">
        <title>Identification of a PI3K-like gene in planarian Dugesia japonica.</title>
        <authorList>
            <person name="Ma K."/>
            <person name="Zhang Y."/>
            <person name="Chen G."/>
        </authorList>
    </citation>
    <scope>NUCLEOTIDE SEQUENCE</scope>
</reference>
<dbReference type="Gene3D" id="3.10.20.770">
    <property type="match status" value="1"/>
</dbReference>
<dbReference type="Pfam" id="PF00794">
    <property type="entry name" value="PI3K_rbd"/>
    <property type="match status" value="1"/>
</dbReference>
<dbReference type="SUPFAM" id="SSF49562">
    <property type="entry name" value="C2 domain (Calcium/lipid-binding domain, CaLB)"/>
    <property type="match status" value="1"/>
</dbReference>
<dbReference type="GO" id="GO:0035005">
    <property type="term" value="F:1-phosphatidylinositol-4-phosphate 3-kinase activity"/>
    <property type="evidence" value="ECO:0007669"/>
    <property type="project" value="TreeGrafter"/>
</dbReference>
<feature type="domain" description="PIK helical" evidence="8">
    <location>
        <begin position="481"/>
        <end position="658"/>
    </location>
</feature>
<dbReference type="GO" id="GO:0016477">
    <property type="term" value="P:cell migration"/>
    <property type="evidence" value="ECO:0007669"/>
    <property type="project" value="TreeGrafter"/>
</dbReference>
<dbReference type="GO" id="GO:0005886">
    <property type="term" value="C:plasma membrane"/>
    <property type="evidence" value="ECO:0007669"/>
    <property type="project" value="TreeGrafter"/>
</dbReference>
<keyword evidence="3" id="KW-0418">Kinase</keyword>
<dbReference type="InterPro" id="IPR036940">
    <property type="entry name" value="PI3/4_kinase_cat_sf"/>
</dbReference>
<dbReference type="Pfam" id="PF02192">
    <property type="entry name" value="PI3K_p85B"/>
    <property type="match status" value="1"/>
</dbReference>
<dbReference type="SMART" id="SM00143">
    <property type="entry name" value="PI3K_p85B"/>
    <property type="match status" value="1"/>
</dbReference>
<feature type="domain" description="PI3K/PI4K catalytic" evidence="6">
    <location>
        <begin position="725"/>
        <end position="1011"/>
    </location>
</feature>
<dbReference type="InterPro" id="IPR018936">
    <property type="entry name" value="PI3/4_kinase_CS"/>
</dbReference>
<dbReference type="AlphaFoldDB" id="A0A222C681"/>
<dbReference type="SMART" id="SM00146">
    <property type="entry name" value="PI3Kc"/>
    <property type="match status" value="1"/>
</dbReference>
<dbReference type="PROSITE" id="PS50290">
    <property type="entry name" value="PI3_4_KINASE_3"/>
    <property type="match status" value="1"/>
</dbReference>
<dbReference type="InterPro" id="IPR002420">
    <property type="entry name" value="PI3K-type_C2_dom"/>
</dbReference>
<dbReference type="InterPro" id="IPR001263">
    <property type="entry name" value="PI3K_accessory_dom"/>
</dbReference>
<dbReference type="GO" id="GO:0016303">
    <property type="term" value="F:1-phosphatidylinositol-3-kinase activity"/>
    <property type="evidence" value="ECO:0007669"/>
    <property type="project" value="TreeGrafter"/>
</dbReference>
<evidence type="ECO:0000259" key="10">
    <source>
        <dbReference type="PROSITE" id="PS51547"/>
    </source>
</evidence>
<dbReference type="SUPFAM" id="SSF48371">
    <property type="entry name" value="ARM repeat"/>
    <property type="match status" value="1"/>
</dbReference>
<feature type="domain" description="PI3K-RBD" evidence="9">
    <location>
        <begin position="188"/>
        <end position="291"/>
    </location>
</feature>
<dbReference type="PROSITE" id="PS51547">
    <property type="entry name" value="C2_PI3K"/>
    <property type="match status" value="1"/>
</dbReference>
<dbReference type="Gene3D" id="1.10.1070.11">
    <property type="entry name" value="Phosphatidylinositol 3-/4-kinase, catalytic domain"/>
    <property type="match status" value="1"/>
</dbReference>
<dbReference type="PROSITE" id="PS00915">
    <property type="entry name" value="PI3_4_KINASE_1"/>
    <property type="match status" value="1"/>
</dbReference>
<keyword evidence="1" id="KW-0808">Transferase</keyword>
<dbReference type="InterPro" id="IPR029071">
    <property type="entry name" value="Ubiquitin-like_domsf"/>
</dbReference>
<evidence type="ECO:0000256" key="2">
    <source>
        <dbReference type="ARBA" id="ARBA00022741"/>
    </source>
</evidence>
<dbReference type="PROSITE" id="PS51546">
    <property type="entry name" value="PI3K_RBD"/>
    <property type="match status" value="1"/>
</dbReference>
<dbReference type="PANTHER" id="PTHR10048:SF111">
    <property type="entry name" value="PHOSPHATIDYLINOSITOL 3-KINASE AGE-1"/>
    <property type="match status" value="1"/>
</dbReference>
<comment type="similarity">
    <text evidence="5">Belongs to the PI3/PI4-kinase family.</text>
</comment>
<name>A0A222C681_DUGJA</name>
<dbReference type="InterPro" id="IPR015433">
    <property type="entry name" value="PI3/4_kinase"/>
</dbReference>
<dbReference type="InterPro" id="IPR000341">
    <property type="entry name" value="PI3K_Ras-bd_dom"/>
</dbReference>
<dbReference type="GO" id="GO:0005942">
    <property type="term" value="C:phosphatidylinositol 3-kinase complex"/>
    <property type="evidence" value="ECO:0007669"/>
    <property type="project" value="TreeGrafter"/>
</dbReference>
<dbReference type="PANTHER" id="PTHR10048">
    <property type="entry name" value="PHOSPHATIDYLINOSITOL KINASE"/>
    <property type="match status" value="1"/>
</dbReference>
<evidence type="ECO:0000256" key="5">
    <source>
        <dbReference type="PROSITE-ProRule" id="PRU00880"/>
    </source>
</evidence>
<dbReference type="PROSITE" id="PS00916">
    <property type="entry name" value="PI3_4_KINASE_2"/>
    <property type="match status" value="1"/>
</dbReference>
<evidence type="ECO:0000259" key="7">
    <source>
        <dbReference type="PROSITE" id="PS51544"/>
    </source>
</evidence>
<dbReference type="SUPFAM" id="SSF54236">
    <property type="entry name" value="Ubiquitin-like"/>
    <property type="match status" value="1"/>
</dbReference>
<feature type="domain" description="PI3K-ABD" evidence="7">
    <location>
        <begin position="15"/>
        <end position="107"/>
    </location>
</feature>
<protein>
    <submittedName>
        <fullName evidence="11">PI3K-like protein</fullName>
    </submittedName>
</protein>
<accession>A0A222C681</accession>
<dbReference type="PROSITE" id="PS51544">
    <property type="entry name" value="PI3K_ABD"/>
    <property type="match status" value="1"/>
</dbReference>
<evidence type="ECO:0000256" key="3">
    <source>
        <dbReference type="ARBA" id="ARBA00022777"/>
    </source>
</evidence>
<evidence type="ECO:0000256" key="1">
    <source>
        <dbReference type="ARBA" id="ARBA00022679"/>
    </source>
</evidence>
<dbReference type="InterPro" id="IPR042236">
    <property type="entry name" value="PI3K_accessory_sf"/>
</dbReference>
<dbReference type="FunFam" id="1.10.1070.11:FF:000001">
    <property type="entry name" value="Phosphatidylinositol 4,5-bisphosphate 3-kinase catalytic subunit"/>
    <property type="match status" value="1"/>
</dbReference>